<dbReference type="Pfam" id="PF03480">
    <property type="entry name" value="DctP"/>
    <property type="match status" value="1"/>
</dbReference>
<dbReference type="PANTHER" id="PTHR33376">
    <property type="match status" value="1"/>
</dbReference>
<accession>Q1YHA7</accession>
<name>Q1YHA7_AURMS</name>
<dbReference type="Proteomes" id="UP000000321">
    <property type="component" value="Unassembled WGS sequence"/>
</dbReference>
<dbReference type="GO" id="GO:0055085">
    <property type="term" value="P:transmembrane transport"/>
    <property type="evidence" value="ECO:0007669"/>
    <property type="project" value="InterPro"/>
</dbReference>
<dbReference type="BioCyc" id="AURANTIMONAS:SI859A1_00330-MONOMER"/>
<keyword evidence="4" id="KW-0812">Transmembrane</keyword>
<sequence length="360" mass="39878">MRDDRLKLGTAGAMNGRCGGWESAGMSTGRRHMIFSTTRRAVLAASAAMLFAFAVPSAAQDKKPLRFSAVFSEQDIRAEMMKKFADAVGDDYAFEGFYGGNLFKQGTELVALQRGNLEMGNIAPQDIANQIPEWSILTSAYLFRDAEHLRTFFASDAGDEMKKMVEDQLGVHLLGPTYFGTRQVGLKPDKKIETPADMAGIKLRMPGGDAWQFLGQALGANPTPMAYAEVYTGLQTGAIDGQDNPLPNVQNMKFYEVMSQIVLTSHLVGYDLLTVSSAVWDDMSPDQQQAFQAAADAAIEWSTAEHLRQEEELADSFEERGLKLYKPDVEAFRTHAQKMYSESDLARNWPEGMLERINKL</sequence>
<feature type="transmembrane region" description="Helical" evidence="4">
    <location>
        <begin position="41"/>
        <end position="59"/>
    </location>
</feature>
<protein>
    <submittedName>
        <fullName evidence="5">Putative TRAP-type C4-dicarboxylate transport system, periplasmic substrate-binding subunit DctP</fullName>
    </submittedName>
</protein>
<dbReference type="Gene3D" id="3.40.190.170">
    <property type="entry name" value="Bacterial extracellular solute-binding protein, family 7"/>
    <property type="match status" value="1"/>
</dbReference>
<comment type="caution">
    <text evidence="5">The sequence shown here is derived from an EMBL/GenBank/DDBJ whole genome shotgun (WGS) entry which is preliminary data.</text>
</comment>
<reference evidence="5 6" key="1">
    <citation type="journal article" date="2008" name="Appl. Environ. Microbiol.">
        <title>Genomic insights into Mn(II) oxidation by the marine alphaproteobacterium Aurantimonas sp. strain SI85-9A1.</title>
        <authorList>
            <person name="Dick G.J."/>
            <person name="Podell S."/>
            <person name="Johnson H.A."/>
            <person name="Rivera-Espinoza Y."/>
            <person name="Bernier-Latmani R."/>
            <person name="McCarthy J.K."/>
            <person name="Torpey J.W."/>
            <person name="Clement B.G."/>
            <person name="Gaasterland T."/>
            <person name="Tebo B.M."/>
        </authorList>
    </citation>
    <scope>NUCLEOTIDE SEQUENCE [LARGE SCALE GENOMIC DNA]</scope>
    <source>
        <strain evidence="5 6">SI85-9A1</strain>
    </source>
</reference>
<dbReference type="InterPro" id="IPR038404">
    <property type="entry name" value="TRAP_DctP_sf"/>
</dbReference>
<keyword evidence="3" id="KW-0732">Signal</keyword>
<evidence type="ECO:0000256" key="3">
    <source>
        <dbReference type="ARBA" id="ARBA00022729"/>
    </source>
</evidence>
<keyword evidence="4" id="KW-1133">Transmembrane helix</keyword>
<gene>
    <name evidence="5" type="ORF">SI859A1_00330</name>
</gene>
<keyword evidence="4" id="KW-0472">Membrane</keyword>
<comment type="similarity">
    <text evidence="1">Belongs to the bacterial solute-binding protein 7 family.</text>
</comment>
<evidence type="ECO:0000313" key="6">
    <source>
        <dbReference type="Proteomes" id="UP000000321"/>
    </source>
</evidence>
<evidence type="ECO:0000313" key="5">
    <source>
        <dbReference type="EMBL" id="EAS49672.1"/>
    </source>
</evidence>
<proteinExistence type="inferred from homology"/>
<dbReference type="NCBIfam" id="NF037995">
    <property type="entry name" value="TRAP_S1"/>
    <property type="match status" value="1"/>
</dbReference>
<dbReference type="AlphaFoldDB" id="Q1YHA7"/>
<dbReference type="InterPro" id="IPR018389">
    <property type="entry name" value="DctP_fam"/>
</dbReference>
<organism evidence="5 6">
    <name type="scientific">Aurantimonas manganoxydans (strain ATCC BAA-1229 / DSM 21871 / SI85-9A1)</name>
    <dbReference type="NCBI Taxonomy" id="287752"/>
    <lineage>
        <taxon>Bacteria</taxon>
        <taxon>Pseudomonadati</taxon>
        <taxon>Pseudomonadota</taxon>
        <taxon>Alphaproteobacteria</taxon>
        <taxon>Hyphomicrobiales</taxon>
        <taxon>Aurantimonadaceae</taxon>
        <taxon>Aurantimonas</taxon>
    </lineage>
</organism>
<keyword evidence="2" id="KW-0813">Transport</keyword>
<dbReference type="PANTHER" id="PTHR33376:SF7">
    <property type="entry name" value="C4-DICARBOXYLATE-BINDING PROTEIN DCTB"/>
    <property type="match status" value="1"/>
</dbReference>
<evidence type="ECO:0000256" key="2">
    <source>
        <dbReference type="ARBA" id="ARBA00022448"/>
    </source>
</evidence>
<keyword evidence="6" id="KW-1185">Reference proteome</keyword>
<dbReference type="HOGENOM" id="CLU_036176_1_1_5"/>
<evidence type="ECO:0000256" key="1">
    <source>
        <dbReference type="ARBA" id="ARBA00009023"/>
    </source>
</evidence>
<dbReference type="EMBL" id="AAPJ01000004">
    <property type="protein sequence ID" value="EAS49672.1"/>
    <property type="molecule type" value="Genomic_DNA"/>
</dbReference>
<evidence type="ECO:0000256" key="4">
    <source>
        <dbReference type="SAM" id="Phobius"/>
    </source>
</evidence>